<dbReference type="InterPro" id="IPR012093">
    <property type="entry name" value="Pirin"/>
</dbReference>
<feature type="domain" description="Pirin N-terminal" evidence="5">
    <location>
        <begin position="17"/>
        <end position="120"/>
    </location>
</feature>
<dbReference type="PIRSF" id="PIRSF006232">
    <property type="entry name" value="Pirin"/>
    <property type="match status" value="1"/>
</dbReference>
<protein>
    <recommendedName>
        <fullName evidence="11">Pirin family protein</fullName>
    </recommendedName>
</protein>
<feature type="binding site" evidence="2">
    <location>
        <position position="100"/>
    </location>
    <ligand>
        <name>Fe cation</name>
        <dbReference type="ChEBI" id="CHEBI:24875"/>
    </ligand>
</feature>
<evidence type="ECO:0000259" key="6">
    <source>
        <dbReference type="Pfam" id="PF05726"/>
    </source>
</evidence>
<evidence type="ECO:0000256" key="4">
    <source>
        <dbReference type="SAM" id="MobiDB-lite"/>
    </source>
</evidence>
<dbReference type="RefSeq" id="WP_111569274.1">
    <property type="nucleotide sequence ID" value="NZ_PIPK01000005.1"/>
</dbReference>
<dbReference type="Proteomes" id="UP000287865">
    <property type="component" value="Unassembled WGS sequence"/>
</dbReference>
<comment type="similarity">
    <text evidence="1 3">Belongs to the pirin family.</text>
</comment>
<feature type="region of interest" description="Disordered" evidence="4">
    <location>
        <begin position="271"/>
        <end position="290"/>
    </location>
</feature>
<dbReference type="EMBL" id="PIPK01000005">
    <property type="protein sequence ID" value="RUO24747.1"/>
    <property type="molecule type" value="Genomic_DNA"/>
</dbReference>
<dbReference type="PANTHER" id="PTHR13903">
    <property type="entry name" value="PIRIN-RELATED"/>
    <property type="match status" value="1"/>
</dbReference>
<evidence type="ECO:0000313" key="7">
    <source>
        <dbReference type="EMBL" id="RAJ98439.1"/>
    </source>
</evidence>
<dbReference type="EMBL" id="QLMD01000005">
    <property type="protein sequence ID" value="RAJ98439.1"/>
    <property type="molecule type" value="Genomic_DNA"/>
</dbReference>
<dbReference type="Gene3D" id="2.60.120.10">
    <property type="entry name" value="Jelly Rolls"/>
    <property type="match status" value="2"/>
</dbReference>
<comment type="caution">
    <text evidence="7">The sequence shown here is derived from an EMBL/GenBank/DDBJ whole genome shotgun (WGS) entry which is preliminary data.</text>
</comment>
<dbReference type="Pfam" id="PF02678">
    <property type="entry name" value="Pirin"/>
    <property type="match status" value="1"/>
</dbReference>
<keyword evidence="10" id="KW-1185">Reference proteome</keyword>
<evidence type="ECO:0000313" key="9">
    <source>
        <dbReference type="Proteomes" id="UP000249203"/>
    </source>
</evidence>
<feature type="domain" description="Pirin C-terminal" evidence="6">
    <location>
        <begin position="173"/>
        <end position="275"/>
    </location>
</feature>
<feature type="binding site" evidence="2">
    <location>
        <position position="56"/>
    </location>
    <ligand>
        <name>Fe cation</name>
        <dbReference type="ChEBI" id="CHEBI:24875"/>
    </ligand>
</feature>
<accession>A0A327WZ10</accession>
<dbReference type="InterPro" id="IPR008778">
    <property type="entry name" value="Pirin_C_dom"/>
</dbReference>
<dbReference type="InterPro" id="IPR011051">
    <property type="entry name" value="RmlC_Cupin_sf"/>
</dbReference>
<feature type="binding site" evidence="2">
    <location>
        <position position="54"/>
    </location>
    <ligand>
        <name>Fe cation</name>
        <dbReference type="ChEBI" id="CHEBI:24875"/>
    </ligand>
</feature>
<gene>
    <name evidence="7" type="ORF">B0I24_105192</name>
    <name evidence="8" type="ORF">CWE07_06795</name>
</gene>
<evidence type="ECO:0008006" key="11">
    <source>
        <dbReference type="Google" id="ProtNLM"/>
    </source>
</evidence>
<evidence type="ECO:0000259" key="5">
    <source>
        <dbReference type="Pfam" id="PF02678"/>
    </source>
</evidence>
<evidence type="ECO:0000313" key="8">
    <source>
        <dbReference type="EMBL" id="RUO24747.1"/>
    </source>
</evidence>
<dbReference type="GO" id="GO:0046872">
    <property type="term" value="F:metal ion binding"/>
    <property type="evidence" value="ECO:0007669"/>
    <property type="project" value="UniProtKB-KW"/>
</dbReference>
<dbReference type="AlphaFoldDB" id="A0A327WZ10"/>
<evidence type="ECO:0000313" key="10">
    <source>
        <dbReference type="Proteomes" id="UP000287865"/>
    </source>
</evidence>
<dbReference type="InterPro" id="IPR003829">
    <property type="entry name" value="Pirin_N_dom"/>
</dbReference>
<dbReference type="SUPFAM" id="SSF51182">
    <property type="entry name" value="RmlC-like cupins"/>
    <property type="match status" value="1"/>
</dbReference>
<dbReference type="Proteomes" id="UP000249203">
    <property type="component" value="Unassembled WGS sequence"/>
</dbReference>
<dbReference type="PANTHER" id="PTHR13903:SF8">
    <property type="entry name" value="PIRIN"/>
    <property type="match status" value="1"/>
</dbReference>
<dbReference type="CDD" id="cd02247">
    <property type="entry name" value="cupin_pirin_C"/>
    <property type="match status" value="1"/>
</dbReference>
<keyword evidence="2" id="KW-0408">Iron</keyword>
<reference evidence="8 10" key="1">
    <citation type="journal article" date="2018" name="Front. Microbiol.">
        <title>Genome-Based Analysis Reveals the Taxonomy and Diversity of the Family Idiomarinaceae.</title>
        <authorList>
            <person name="Liu Y."/>
            <person name="Lai Q."/>
            <person name="Shao Z."/>
        </authorList>
    </citation>
    <scope>NUCLEOTIDE SEQUENCE [LARGE SCALE GENOMIC DNA]</scope>
    <source>
        <strain evidence="8 10">CF12-14</strain>
    </source>
</reference>
<evidence type="ECO:0000256" key="3">
    <source>
        <dbReference type="RuleBase" id="RU003457"/>
    </source>
</evidence>
<keyword evidence="2" id="KW-0479">Metal-binding</keyword>
<dbReference type="CDD" id="cd02909">
    <property type="entry name" value="cupin_pirin_N"/>
    <property type="match status" value="1"/>
</dbReference>
<proteinExistence type="inferred from homology"/>
<sequence>MQHRLTAKQADLGTVTVRRVFPVVGCKMIGPWVFFDHMGPVTFAAGEGLNVPPHPHIGLATVTYLFAGEILHRDSLGTEQAVRPGAINLMVAGRGVTHSERETAEAKQAARDLHGLQLWLALPEASEQCEPAFHHIAAEQIPNVEVNGVAVRVLIGEAYQQRSAVPTFSPTLYLEAQLQAGQTLTLPDAQELGVYVVEGELEITRDSQTERYHAHQMAVLRDLDQSAVTVTSLAGCLLAIVGGDNLGQRHIHWNFVASQRDMISQARDDWQAGHFPSVPGDPGEPVPLPE</sequence>
<dbReference type="InterPro" id="IPR014710">
    <property type="entry name" value="RmlC-like_jellyroll"/>
</dbReference>
<name>A0A327WZ10_9GAMM</name>
<feature type="binding site" evidence="2">
    <location>
        <position position="98"/>
    </location>
    <ligand>
        <name>Fe cation</name>
        <dbReference type="ChEBI" id="CHEBI:24875"/>
    </ligand>
</feature>
<reference evidence="7 9" key="2">
    <citation type="submission" date="2018-06" db="EMBL/GenBank/DDBJ databases">
        <title>Genomic Encyclopedia of Type Strains, Phase III (KMG-III): the genomes of soil and plant-associated and newly described type strains.</title>
        <authorList>
            <person name="Whitman W."/>
        </authorList>
    </citation>
    <scope>NUCLEOTIDE SEQUENCE [LARGE SCALE GENOMIC DNA]</scope>
    <source>
        <strain evidence="7 9">CGMCC 1.15366</strain>
    </source>
</reference>
<evidence type="ECO:0000256" key="2">
    <source>
        <dbReference type="PIRSR" id="PIRSR006232-1"/>
    </source>
</evidence>
<organism evidence="7 9">
    <name type="scientific">Aliidiomarina maris</name>
    <dbReference type="NCBI Taxonomy" id="531312"/>
    <lineage>
        <taxon>Bacteria</taxon>
        <taxon>Pseudomonadati</taxon>
        <taxon>Pseudomonadota</taxon>
        <taxon>Gammaproteobacteria</taxon>
        <taxon>Alteromonadales</taxon>
        <taxon>Idiomarinaceae</taxon>
        <taxon>Aliidiomarina</taxon>
    </lineage>
</organism>
<dbReference type="OrthoDB" id="9780903at2"/>
<dbReference type="Pfam" id="PF05726">
    <property type="entry name" value="Pirin_C"/>
    <property type="match status" value="1"/>
</dbReference>
<evidence type="ECO:0000256" key="1">
    <source>
        <dbReference type="ARBA" id="ARBA00008416"/>
    </source>
</evidence>
<comment type="cofactor">
    <cofactor evidence="2">
        <name>Fe cation</name>
        <dbReference type="ChEBI" id="CHEBI:24875"/>
    </cofactor>
    <text evidence="2">Binds 1 Fe cation per subunit.</text>
</comment>